<evidence type="ECO:0000259" key="3">
    <source>
        <dbReference type="PROSITE" id="PS50104"/>
    </source>
</evidence>
<dbReference type="InterPro" id="IPR035897">
    <property type="entry name" value="Toll_tir_struct_dom_sf"/>
</dbReference>
<protein>
    <recommendedName>
        <fullName evidence="3">TIR domain-containing protein</fullName>
    </recommendedName>
</protein>
<feature type="compositionally biased region" description="Polar residues" evidence="1">
    <location>
        <begin position="128"/>
        <end position="144"/>
    </location>
</feature>
<organism evidence="4 5">
    <name type="scientific">Segetibacter aerophilus</name>
    <dbReference type="NCBI Taxonomy" id="670293"/>
    <lineage>
        <taxon>Bacteria</taxon>
        <taxon>Pseudomonadati</taxon>
        <taxon>Bacteroidota</taxon>
        <taxon>Chitinophagia</taxon>
        <taxon>Chitinophagales</taxon>
        <taxon>Chitinophagaceae</taxon>
        <taxon>Segetibacter</taxon>
    </lineage>
</organism>
<dbReference type="Gene3D" id="3.40.50.10140">
    <property type="entry name" value="Toll/interleukin-1 receptor homology (TIR) domain"/>
    <property type="match status" value="1"/>
</dbReference>
<evidence type="ECO:0000313" key="4">
    <source>
        <dbReference type="EMBL" id="GEO09672.1"/>
    </source>
</evidence>
<sequence length="367" mass="40889">MQSGKFFISYSRKDSEFVKRLAIDLKKAGEDVWLDQLDIAPGVPWDECIQKALSDAEGVIVILSEAFVKSANVMDEVSYAMSKGKRIYPLMVETCPVPFRLARLQYIDFTGDYDSSFEHLLKAMNAPEPSNFQPSAEQVATTSAEQEKKRPKKLGKALPVVFIIIALLVVFALFKNKGTNDPEDAVVETKQTEQSAETNNETALESKGKDEGSSATNSEPAVATKTGRINLLDSENGGELLVASNDNWKYSIDHNEDEVTIHVGEEAVYGFKNERAATFDMFTMLIARTTEYNVKEFELLVGNDKPLGTFESIGKFQPQNIKLFKTPYQEFSFPPVTAKYLKIKIIKIAGEGSSGYIREVQLFGKIK</sequence>
<feature type="region of interest" description="Disordered" evidence="1">
    <location>
        <begin position="128"/>
        <end position="150"/>
    </location>
</feature>
<evidence type="ECO:0000256" key="2">
    <source>
        <dbReference type="SAM" id="Phobius"/>
    </source>
</evidence>
<keyword evidence="2" id="KW-1133">Transmembrane helix</keyword>
<feature type="transmembrane region" description="Helical" evidence="2">
    <location>
        <begin position="157"/>
        <end position="174"/>
    </location>
</feature>
<name>A0A512BCI3_9BACT</name>
<dbReference type="PROSITE" id="PS50104">
    <property type="entry name" value="TIR"/>
    <property type="match status" value="1"/>
</dbReference>
<keyword evidence="5" id="KW-1185">Reference proteome</keyword>
<evidence type="ECO:0000256" key="1">
    <source>
        <dbReference type="SAM" id="MobiDB-lite"/>
    </source>
</evidence>
<reference evidence="4 5" key="1">
    <citation type="submission" date="2019-07" db="EMBL/GenBank/DDBJ databases">
        <title>Whole genome shotgun sequence of Segetibacter aerophilus NBRC 106135.</title>
        <authorList>
            <person name="Hosoyama A."/>
            <person name="Uohara A."/>
            <person name="Ohji S."/>
            <person name="Ichikawa N."/>
        </authorList>
    </citation>
    <scope>NUCLEOTIDE SEQUENCE [LARGE SCALE GENOMIC DNA]</scope>
    <source>
        <strain evidence="4 5">NBRC 106135</strain>
    </source>
</reference>
<dbReference type="Proteomes" id="UP000321513">
    <property type="component" value="Unassembled WGS sequence"/>
</dbReference>
<accession>A0A512BCI3</accession>
<dbReference type="AlphaFoldDB" id="A0A512BCI3"/>
<comment type="caution">
    <text evidence="4">The sequence shown here is derived from an EMBL/GenBank/DDBJ whole genome shotgun (WGS) entry which is preliminary data.</text>
</comment>
<dbReference type="Pfam" id="PF13676">
    <property type="entry name" value="TIR_2"/>
    <property type="match status" value="1"/>
</dbReference>
<proteinExistence type="predicted"/>
<feature type="compositionally biased region" description="Polar residues" evidence="1">
    <location>
        <begin position="192"/>
        <end position="203"/>
    </location>
</feature>
<dbReference type="EMBL" id="BJYT01000007">
    <property type="protein sequence ID" value="GEO09672.1"/>
    <property type="molecule type" value="Genomic_DNA"/>
</dbReference>
<feature type="domain" description="TIR" evidence="3">
    <location>
        <begin position="2"/>
        <end position="125"/>
    </location>
</feature>
<dbReference type="InterPro" id="IPR000157">
    <property type="entry name" value="TIR_dom"/>
</dbReference>
<evidence type="ECO:0000313" key="5">
    <source>
        <dbReference type="Proteomes" id="UP000321513"/>
    </source>
</evidence>
<keyword evidence="2" id="KW-0472">Membrane</keyword>
<keyword evidence="2" id="KW-0812">Transmembrane</keyword>
<dbReference type="SUPFAM" id="SSF52200">
    <property type="entry name" value="Toll/Interleukin receptor TIR domain"/>
    <property type="match status" value="1"/>
</dbReference>
<dbReference type="Gene3D" id="2.60.120.260">
    <property type="entry name" value="Galactose-binding domain-like"/>
    <property type="match status" value="1"/>
</dbReference>
<gene>
    <name evidence="4" type="ORF">SAE01_21680</name>
</gene>
<feature type="region of interest" description="Disordered" evidence="1">
    <location>
        <begin position="182"/>
        <end position="229"/>
    </location>
</feature>
<dbReference type="SUPFAM" id="SSF49785">
    <property type="entry name" value="Galactose-binding domain-like"/>
    <property type="match status" value="1"/>
</dbReference>
<dbReference type="InterPro" id="IPR008979">
    <property type="entry name" value="Galactose-bd-like_sf"/>
</dbReference>
<dbReference type="RefSeq" id="WP_147203789.1">
    <property type="nucleotide sequence ID" value="NZ_BJYT01000007.1"/>
</dbReference>
<dbReference type="GO" id="GO:0007165">
    <property type="term" value="P:signal transduction"/>
    <property type="evidence" value="ECO:0007669"/>
    <property type="project" value="InterPro"/>
</dbReference>
<dbReference type="OrthoDB" id="1098242at2"/>